<dbReference type="NCBIfam" id="TIGR00229">
    <property type="entry name" value="sensory_box"/>
    <property type="match status" value="2"/>
</dbReference>
<dbReference type="Pfam" id="PF00989">
    <property type="entry name" value="PAS"/>
    <property type="match status" value="1"/>
</dbReference>
<dbReference type="Pfam" id="PF13426">
    <property type="entry name" value="PAS_9"/>
    <property type="match status" value="1"/>
</dbReference>
<keyword evidence="8" id="KW-0067">ATP-binding</keyword>
<dbReference type="FunFam" id="1.10.287.130:FF:000038">
    <property type="entry name" value="Sensory transduction histidine kinase"/>
    <property type="match status" value="1"/>
</dbReference>
<evidence type="ECO:0000256" key="5">
    <source>
        <dbReference type="ARBA" id="ARBA00022679"/>
    </source>
</evidence>
<dbReference type="CDD" id="cd00082">
    <property type="entry name" value="HisKA"/>
    <property type="match status" value="1"/>
</dbReference>
<dbReference type="InterPro" id="IPR035965">
    <property type="entry name" value="PAS-like_dom_sf"/>
</dbReference>
<dbReference type="InterPro" id="IPR003661">
    <property type="entry name" value="HisK_dim/P_dom"/>
</dbReference>
<comment type="subcellular location">
    <subcellularLocation>
        <location evidence="2">Membrane</location>
    </subcellularLocation>
</comment>
<dbReference type="PROSITE" id="PS50112">
    <property type="entry name" value="PAS"/>
    <property type="match status" value="2"/>
</dbReference>
<dbReference type="GO" id="GO:0006355">
    <property type="term" value="P:regulation of DNA-templated transcription"/>
    <property type="evidence" value="ECO:0007669"/>
    <property type="project" value="InterPro"/>
</dbReference>
<dbReference type="AlphaFoldDB" id="A0A918XVG9"/>
<dbReference type="SUPFAM" id="SSF55785">
    <property type="entry name" value="PYP-like sensor domain (PAS domain)"/>
    <property type="match status" value="2"/>
</dbReference>
<evidence type="ECO:0000256" key="6">
    <source>
        <dbReference type="ARBA" id="ARBA00022741"/>
    </source>
</evidence>
<keyword evidence="5" id="KW-0808">Transferase</keyword>
<keyword evidence="9" id="KW-0902">Two-component regulatory system</keyword>
<evidence type="ECO:0000313" key="17">
    <source>
        <dbReference type="Proteomes" id="UP000630353"/>
    </source>
</evidence>
<dbReference type="InterPro" id="IPR000700">
    <property type="entry name" value="PAS-assoc_C"/>
</dbReference>
<dbReference type="InterPro" id="IPR013767">
    <property type="entry name" value="PAS_fold"/>
</dbReference>
<sequence>MAGGWVVIETSPELAMLDALDEGVVAIDDSYSIVFFNRSAERMFGYSSLELLGRPLDVLLPEAHRAAHRSQVEGFRRDGPTSRKMSQRTEVAGRRKSGETFDAEASIAKTTIDGRRVLMAVVRDVTRRKKAEARLRDLEQRQRTILETCGDAIVLVDTETGRVIDANSRAGVLFGCDLSELIGVHRDDLHSGAGPRGAAARIRTGAESGPEPGPVAAIRRRDGTLVPVEVTHRVTDIEGRSTLVEFVRDISYHKERERELVEAREAARLANESKTRFLANMSHELRTPLNAVIGMSEMIRDAFWGPLGHPKYAEYAADINDSGRHLLDLINDILDLSRIELDKVPLRDEPIDLGELVDQCRRTVMSLIRERGLTWSNRMSGAEILLGDRRAVRQMLLNLLSNAIKHTPKGGEVSVIAGPGPNGGLALTVADTGAGIPADRLSTITEPFNLDIDISVSRQGGAGLGLTITKRLLERHGGELLVDSRVGEGTTVHLMFPDERLRSRDDVSGRRTSAE</sequence>
<feature type="domain" description="Histidine kinase" evidence="13">
    <location>
        <begin position="280"/>
        <end position="500"/>
    </location>
</feature>
<dbReference type="PANTHER" id="PTHR43047">
    <property type="entry name" value="TWO-COMPONENT HISTIDINE PROTEIN KINASE"/>
    <property type="match status" value="1"/>
</dbReference>
<evidence type="ECO:0000256" key="9">
    <source>
        <dbReference type="ARBA" id="ARBA00023012"/>
    </source>
</evidence>
<dbReference type="InterPro" id="IPR000014">
    <property type="entry name" value="PAS"/>
</dbReference>
<organism evidence="16 17">
    <name type="scientific">Thalassobaculum fulvum</name>
    <dbReference type="NCBI Taxonomy" id="1633335"/>
    <lineage>
        <taxon>Bacteria</taxon>
        <taxon>Pseudomonadati</taxon>
        <taxon>Pseudomonadota</taxon>
        <taxon>Alphaproteobacteria</taxon>
        <taxon>Rhodospirillales</taxon>
        <taxon>Thalassobaculaceae</taxon>
        <taxon>Thalassobaculum</taxon>
    </lineage>
</organism>
<feature type="region of interest" description="Disordered" evidence="12">
    <location>
        <begin position="193"/>
        <end position="215"/>
    </location>
</feature>
<evidence type="ECO:0000256" key="2">
    <source>
        <dbReference type="ARBA" id="ARBA00004370"/>
    </source>
</evidence>
<feature type="domain" description="PAS" evidence="14">
    <location>
        <begin position="16"/>
        <end position="62"/>
    </location>
</feature>
<evidence type="ECO:0000259" key="13">
    <source>
        <dbReference type="PROSITE" id="PS50109"/>
    </source>
</evidence>
<reference evidence="16" key="2">
    <citation type="submission" date="2020-09" db="EMBL/GenBank/DDBJ databases">
        <authorList>
            <person name="Sun Q."/>
            <person name="Kim S."/>
        </authorList>
    </citation>
    <scope>NUCLEOTIDE SEQUENCE</scope>
    <source>
        <strain evidence="16">KCTC 42651</strain>
    </source>
</reference>
<dbReference type="Proteomes" id="UP000630353">
    <property type="component" value="Unassembled WGS sequence"/>
</dbReference>
<keyword evidence="6" id="KW-0547">Nucleotide-binding</keyword>
<dbReference type="GO" id="GO:0000155">
    <property type="term" value="F:phosphorelay sensor kinase activity"/>
    <property type="evidence" value="ECO:0007669"/>
    <property type="project" value="InterPro"/>
</dbReference>
<dbReference type="InterPro" id="IPR036890">
    <property type="entry name" value="HATPase_C_sf"/>
</dbReference>
<protein>
    <recommendedName>
        <fullName evidence="3">histidine kinase</fullName>
        <ecNumber evidence="3">2.7.13.3</ecNumber>
    </recommendedName>
</protein>
<keyword evidence="7" id="KW-0418">Kinase</keyword>
<dbReference type="EMBL" id="BMZS01000010">
    <property type="protein sequence ID" value="GHD58055.1"/>
    <property type="molecule type" value="Genomic_DNA"/>
</dbReference>
<reference evidence="16" key="1">
    <citation type="journal article" date="2014" name="Int. J. Syst. Evol. Microbiol.">
        <title>Complete genome sequence of Corynebacterium casei LMG S-19264T (=DSM 44701T), isolated from a smear-ripened cheese.</title>
        <authorList>
            <consortium name="US DOE Joint Genome Institute (JGI-PGF)"/>
            <person name="Walter F."/>
            <person name="Albersmeier A."/>
            <person name="Kalinowski J."/>
            <person name="Ruckert C."/>
        </authorList>
    </citation>
    <scope>NUCLEOTIDE SEQUENCE</scope>
    <source>
        <strain evidence="16">KCTC 42651</strain>
    </source>
</reference>
<feature type="domain" description="PAS" evidence="14">
    <location>
        <begin position="138"/>
        <end position="183"/>
    </location>
</feature>
<comment type="caution">
    <text evidence="16">The sequence shown here is derived from an EMBL/GenBank/DDBJ whole genome shotgun (WGS) entry which is preliminary data.</text>
</comment>
<dbReference type="SUPFAM" id="SSF55874">
    <property type="entry name" value="ATPase domain of HSP90 chaperone/DNA topoisomerase II/histidine kinase"/>
    <property type="match status" value="1"/>
</dbReference>
<dbReference type="Gene3D" id="3.30.565.10">
    <property type="entry name" value="Histidine kinase-like ATPase, C-terminal domain"/>
    <property type="match status" value="1"/>
</dbReference>
<keyword evidence="11" id="KW-0175">Coiled coil</keyword>
<evidence type="ECO:0000256" key="1">
    <source>
        <dbReference type="ARBA" id="ARBA00000085"/>
    </source>
</evidence>
<feature type="compositionally biased region" description="Basic and acidic residues" evidence="12">
    <location>
        <begin position="70"/>
        <end position="81"/>
    </location>
</feature>
<dbReference type="SMART" id="SM00091">
    <property type="entry name" value="PAS"/>
    <property type="match status" value="2"/>
</dbReference>
<evidence type="ECO:0000313" key="16">
    <source>
        <dbReference type="EMBL" id="GHD58055.1"/>
    </source>
</evidence>
<dbReference type="PANTHER" id="PTHR43047:SF72">
    <property type="entry name" value="OSMOSENSING HISTIDINE PROTEIN KINASE SLN1"/>
    <property type="match status" value="1"/>
</dbReference>
<evidence type="ECO:0000259" key="15">
    <source>
        <dbReference type="PROSITE" id="PS50113"/>
    </source>
</evidence>
<keyword evidence="10" id="KW-0472">Membrane</keyword>
<dbReference type="SMART" id="SM00388">
    <property type="entry name" value="HisKA"/>
    <property type="match status" value="1"/>
</dbReference>
<dbReference type="SMART" id="SM00387">
    <property type="entry name" value="HATPase_c"/>
    <property type="match status" value="1"/>
</dbReference>
<feature type="domain" description="PAC" evidence="15">
    <location>
        <begin position="87"/>
        <end position="137"/>
    </location>
</feature>
<evidence type="ECO:0000256" key="11">
    <source>
        <dbReference type="SAM" id="Coils"/>
    </source>
</evidence>
<evidence type="ECO:0000256" key="4">
    <source>
        <dbReference type="ARBA" id="ARBA00022553"/>
    </source>
</evidence>
<evidence type="ECO:0000256" key="8">
    <source>
        <dbReference type="ARBA" id="ARBA00022840"/>
    </source>
</evidence>
<dbReference type="CDD" id="cd00130">
    <property type="entry name" value="PAS"/>
    <property type="match status" value="2"/>
</dbReference>
<dbReference type="Pfam" id="PF02518">
    <property type="entry name" value="HATPase_c"/>
    <property type="match status" value="1"/>
</dbReference>
<keyword evidence="17" id="KW-1185">Reference proteome</keyword>
<evidence type="ECO:0000256" key="7">
    <source>
        <dbReference type="ARBA" id="ARBA00022777"/>
    </source>
</evidence>
<evidence type="ECO:0000256" key="3">
    <source>
        <dbReference type="ARBA" id="ARBA00012438"/>
    </source>
</evidence>
<dbReference type="Gene3D" id="3.30.450.20">
    <property type="entry name" value="PAS domain"/>
    <property type="match status" value="2"/>
</dbReference>
<feature type="compositionally biased region" description="Low complexity" evidence="12">
    <location>
        <begin position="193"/>
        <end position="206"/>
    </location>
</feature>
<evidence type="ECO:0000256" key="12">
    <source>
        <dbReference type="SAM" id="MobiDB-lite"/>
    </source>
</evidence>
<dbReference type="GO" id="GO:0005524">
    <property type="term" value="F:ATP binding"/>
    <property type="evidence" value="ECO:0007669"/>
    <property type="project" value="UniProtKB-KW"/>
</dbReference>
<dbReference type="InterPro" id="IPR003594">
    <property type="entry name" value="HATPase_dom"/>
</dbReference>
<dbReference type="InterPro" id="IPR005467">
    <property type="entry name" value="His_kinase_dom"/>
</dbReference>
<dbReference type="PROSITE" id="PS50113">
    <property type="entry name" value="PAC"/>
    <property type="match status" value="1"/>
</dbReference>
<comment type="catalytic activity">
    <reaction evidence="1">
        <text>ATP + protein L-histidine = ADP + protein N-phospho-L-histidine.</text>
        <dbReference type="EC" id="2.7.13.3"/>
    </reaction>
</comment>
<evidence type="ECO:0000256" key="10">
    <source>
        <dbReference type="ARBA" id="ARBA00023136"/>
    </source>
</evidence>
<dbReference type="InterPro" id="IPR036097">
    <property type="entry name" value="HisK_dim/P_sf"/>
</dbReference>
<dbReference type="GO" id="GO:0005886">
    <property type="term" value="C:plasma membrane"/>
    <property type="evidence" value="ECO:0007669"/>
    <property type="project" value="TreeGrafter"/>
</dbReference>
<gene>
    <name evidence="16" type="ORF">GCM10017083_40410</name>
</gene>
<dbReference type="PROSITE" id="PS50109">
    <property type="entry name" value="HIS_KIN"/>
    <property type="match status" value="1"/>
</dbReference>
<keyword evidence="4" id="KW-0597">Phosphoprotein</keyword>
<dbReference type="InterPro" id="IPR004358">
    <property type="entry name" value="Sig_transdc_His_kin-like_C"/>
</dbReference>
<proteinExistence type="predicted"/>
<dbReference type="Gene3D" id="1.10.287.130">
    <property type="match status" value="1"/>
</dbReference>
<dbReference type="EC" id="2.7.13.3" evidence="3"/>
<feature type="region of interest" description="Disordered" evidence="12">
    <location>
        <begin position="70"/>
        <end position="96"/>
    </location>
</feature>
<dbReference type="SUPFAM" id="SSF47384">
    <property type="entry name" value="Homodimeric domain of signal transducing histidine kinase"/>
    <property type="match status" value="1"/>
</dbReference>
<dbReference type="GO" id="GO:0009927">
    <property type="term" value="F:histidine phosphotransfer kinase activity"/>
    <property type="evidence" value="ECO:0007669"/>
    <property type="project" value="TreeGrafter"/>
</dbReference>
<accession>A0A918XVG9</accession>
<dbReference type="PRINTS" id="PR00344">
    <property type="entry name" value="BCTRLSENSOR"/>
</dbReference>
<dbReference type="Pfam" id="PF00512">
    <property type="entry name" value="HisKA"/>
    <property type="match status" value="1"/>
</dbReference>
<evidence type="ECO:0000259" key="14">
    <source>
        <dbReference type="PROSITE" id="PS50112"/>
    </source>
</evidence>
<name>A0A918XVG9_9PROT</name>
<feature type="coiled-coil region" evidence="11">
    <location>
        <begin position="121"/>
        <end position="148"/>
    </location>
</feature>